<proteinExistence type="inferred from homology"/>
<dbReference type="Proteomes" id="UP001199469">
    <property type="component" value="Unassembled WGS sequence"/>
</dbReference>
<dbReference type="Gene3D" id="3.40.50.10680">
    <property type="entry name" value="CofD-like domains"/>
    <property type="match status" value="1"/>
</dbReference>
<protein>
    <recommendedName>
        <fullName evidence="2">Putative gluconeogenesis factor</fullName>
    </recommendedName>
</protein>
<feature type="compositionally biased region" description="Basic and acidic residues" evidence="3">
    <location>
        <begin position="388"/>
        <end position="400"/>
    </location>
</feature>
<sequence>MSGPGDDAQRSSTHGAANGHTPEAPGAPFKATALGGGHGLHATLRALRRLTDDVTAVVTVGDDGGSSGRIRRELDILPWGDLRMALDALAERDHTGPTDTSTWRQVFEHRLGGSGALAGHAVGNLVLAGLLDVLGDPVKALDEACRLLGLRGRVLPMAPHAVDIEADVTGLGLSATASGGEGDDVAHRIRGQVAVATTPGQVRQVRLVPRRPKACAEAVEAIRTAQVVTLGPGSWFTSVMPHLLVPEIFTALCETEARRVLVLNLAPQPGETAGFSPEQHLDALAEHAPRLRLDVVVADPEAVPEPDRLRRGAEAFGAETLFTAVGEAGGAPRHDPVALAGALREAAGSAASPDRVPRHEWDARVDEWGSGARRRFGAGDVFFTPTGDSRRYEEEDLRWP</sequence>
<reference evidence="4 5" key="1">
    <citation type="submission" date="2021-11" db="EMBL/GenBank/DDBJ databases">
        <title>Draft genome sequence of Actinomycetospora sp. SF1 isolated from the rhizosphere soil.</title>
        <authorList>
            <person name="Duangmal K."/>
            <person name="Chantavorakit T."/>
        </authorList>
    </citation>
    <scope>NUCLEOTIDE SEQUENCE [LARGE SCALE GENOMIC DNA]</scope>
    <source>
        <strain evidence="4 5">TBRC 5722</strain>
    </source>
</reference>
<organism evidence="4 5">
    <name type="scientific">Actinomycetospora endophytica</name>
    <dbReference type="NCBI Taxonomy" id="2291215"/>
    <lineage>
        <taxon>Bacteria</taxon>
        <taxon>Bacillati</taxon>
        <taxon>Actinomycetota</taxon>
        <taxon>Actinomycetes</taxon>
        <taxon>Pseudonocardiales</taxon>
        <taxon>Pseudonocardiaceae</taxon>
        <taxon>Actinomycetospora</taxon>
    </lineage>
</organism>
<evidence type="ECO:0000256" key="3">
    <source>
        <dbReference type="SAM" id="MobiDB-lite"/>
    </source>
</evidence>
<dbReference type="HAMAP" id="MF_00973">
    <property type="entry name" value="Gluconeogen_factor"/>
    <property type="match status" value="1"/>
</dbReference>
<keyword evidence="1 2" id="KW-0963">Cytoplasm</keyword>
<dbReference type="InterPro" id="IPR010119">
    <property type="entry name" value="Gluconeogen_factor"/>
</dbReference>
<evidence type="ECO:0000256" key="2">
    <source>
        <dbReference type="HAMAP-Rule" id="MF_00973"/>
    </source>
</evidence>
<dbReference type="CDD" id="cd07187">
    <property type="entry name" value="YvcK_like"/>
    <property type="match status" value="1"/>
</dbReference>
<dbReference type="SUPFAM" id="SSF142338">
    <property type="entry name" value="CofD-like"/>
    <property type="match status" value="1"/>
</dbReference>
<evidence type="ECO:0000256" key="1">
    <source>
        <dbReference type="ARBA" id="ARBA00022490"/>
    </source>
</evidence>
<keyword evidence="5" id="KW-1185">Reference proteome</keyword>
<dbReference type="NCBIfam" id="TIGR01826">
    <property type="entry name" value="CofD_related"/>
    <property type="match status" value="1"/>
</dbReference>
<dbReference type="EMBL" id="JAJNDB010000009">
    <property type="protein sequence ID" value="MCD2197848.1"/>
    <property type="molecule type" value="Genomic_DNA"/>
</dbReference>
<feature type="region of interest" description="Disordered" evidence="3">
    <location>
        <begin position="1"/>
        <end position="34"/>
    </location>
</feature>
<comment type="similarity">
    <text evidence="2">Belongs to the gluconeogenesis factor family.</text>
</comment>
<evidence type="ECO:0000313" key="5">
    <source>
        <dbReference type="Proteomes" id="UP001199469"/>
    </source>
</evidence>
<feature type="region of interest" description="Disordered" evidence="3">
    <location>
        <begin position="377"/>
        <end position="400"/>
    </location>
</feature>
<comment type="subcellular location">
    <subcellularLocation>
        <location evidence="2">Cytoplasm</location>
    </subcellularLocation>
</comment>
<dbReference type="InterPro" id="IPR038136">
    <property type="entry name" value="CofD-like_dom_sf"/>
</dbReference>
<evidence type="ECO:0000313" key="4">
    <source>
        <dbReference type="EMBL" id="MCD2197848.1"/>
    </source>
</evidence>
<comment type="function">
    <text evidence="2">Required for morphogenesis under gluconeogenic growth conditions.</text>
</comment>
<gene>
    <name evidence="4" type="primary">yvcK</name>
    <name evidence="4" type="ORF">LQ327_31200</name>
</gene>
<accession>A0ABS8PII7</accession>
<dbReference type="PANTHER" id="PTHR30135:SF3">
    <property type="entry name" value="GLUCONEOGENESIS FACTOR-RELATED"/>
    <property type="match status" value="1"/>
</dbReference>
<dbReference type="PANTHER" id="PTHR30135">
    <property type="entry name" value="UNCHARACTERIZED PROTEIN YVCK-RELATED"/>
    <property type="match status" value="1"/>
</dbReference>
<name>A0ABS8PII7_9PSEU</name>
<dbReference type="InterPro" id="IPR002882">
    <property type="entry name" value="CofD"/>
</dbReference>
<dbReference type="Pfam" id="PF01933">
    <property type="entry name" value="CofD"/>
    <property type="match status" value="1"/>
</dbReference>
<comment type="caution">
    <text evidence="4">The sequence shown here is derived from an EMBL/GenBank/DDBJ whole genome shotgun (WGS) entry which is preliminary data.</text>
</comment>
<dbReference type="RefSeq" id="WP_230740203.1">
    <property type="nucleotide sequence ID" value="NZ_JAJNDB010000009.1"/>
</dbReference>